<dbReference type="AlphaFoldDB" id="A0A543IPC5"/>
<dbReference type="EMBL" id="VFPQ01000002">
    <property type="protein sequence ID" value="TQM72434.1"/>
    <property type="molecule type" value="Genomic_DNA"/>
</dbReference>
<feature type="domain" description="Penicillin-binding protein transpeptidase" evidence="3">
    <location>
        <begin position="271"/>
        <end position="533"/>
    </location>
</feature>
<dbReference type="SUPFAM" id="SSF56601">
    <property type="entry name" value="beta-lactamase/transpeptidase-like"/>
    <property type="match status" value="1"/>
</dbReference>
<dbReference type="Pfam" id="PF05223">
    <property type="entry name" value="MecA_N"/>
    <property type="match status" value="1"/>
</dbReference>
<dbReference type="InterPro" id="IPR012338">
    <property type="entry name" value="Beta-lactam/transpept-like"/>
</dbReference>
<dbReference type="PANTHER" id="PTHR30627:SF24">
    <property type="entry name" value="PENICILLIN-BINDING PROTEIN 4B"/>
    <property type="match status" value="1"/>
</dbReference>
<keyword evidence="2" id="KW-1133">Transmembrane helix</keyword>
<dbReference type="Gene3D" id="3.40.710.10">
    <property type="entry name" value="DD-peptidase/beta-lactamase superfamily"/>
    <property type="match status" value="1"/>
</dbReference>
<sequence>MGVPRLAGLIAMVVAVVAVGVYGVVVALRPAETRSVAASPAAPEDEAEPEPATESPEEPDAEPTPEVTQTQGPEDTAARYLDAWQARDNLAMLALVADPPTDFIARHERFDAELRVLSISLTAGELRRQGEDAAELPFTGVREVAGLGRPWEFSSVLRLALRDGEWKVLWSPETMHPSLKDGGSLRLREKRVARPATLTMEGRPFPRNSRAGDYFTGLDGTAVEIAIEEVPSGRVLVRSPETGPEGRRTTISLRVQRAAARALDGVAEPAAIVAVDVETRQVRAVADTLGGKQAFIGLFPPGSTFKVVTAAALLRGGLTPQSPVPCPGSYTIPGGRGFTNADPADRGTVPLTRAFALSCNTTFVQQTYERLRDGGLRSEAADRFGFREKPGLSYCRIRPHQSNDELGADAIGQNSVQASPLCMAEVAAAVADGVWKPAIMSAEPSADAPPPVPLGEDVAAGLRTMMAAVVSEGTAASAGLPAGTAGKTGTAEVAGQRPHAWFIGYRGSLAFAVFVRNAGAGGQAAAPLAARFLAAL</sequence>
<dbReference type="Proteomes" id="UP000319213">
    <property type="component" value="Unassembled WGS sequence"/>
</dbReference>
<feature type="domain" description="NTF2-like N-terminal transpeptidase" evidence="4">
    <location>
        <begin position="73"/>
        <end position="182"/>
    </location>
</feature>
<dbReference type="RefSeq" id="WP_142261997.1">
    <property type="nucleotide sequence ID" value="NZ_BMPV01000002.1"/>
</dbReference>
<feature type="region of interest" description="Disordered" evidence="1">
    <location>
        <begin position="33"/>
        <end position="73"/>
    </location>
</feature>
<reference evidence="5 6" key="1">
    <citation type="submission" date="2019-06" db="EMBL/GenBank/DDBJ databases">
        <title>Sequencing the genomes of 1000 actinobacteria strains.</title>
        <authorList>
            <person name="Klenk H.-P."/>
        </authorList>
    </citation>
    <scope>NUCLEOTIDE SEQUENCE [LARGE SCALE GENOMIC DNA]</scope>
    <source>
        <strain evidence="5 6">DSM 43186</strain>
    </source>
</reference>
<dbReference type="InterPro" id="IPR007887">
    <property type="entry name" value="MecA_N"/>
</dbReference>
<evidence type="ECO:0000313" key="6">
    <source>
        <dbReference type="Proteomes" id="UP000319213"/>
    </source>
</evidence>
<dbReference type="GO" id="GO:0005886">
    <property type="term" value="C:plasma membrane"/>
    <property type="evidence" value="ECO:0007669"/>
    <property type="project" value="TreeGrafter"/>
</dbReference>
<gene>
    <name evidence="5" type="ORF">FHX40_4573</name>
</gene>
<protein>
    <submittedName>
        <fullName evidence="5">MecA-like transpeptidase family protein</fullName>
    </submittedName>
</protein>
<keyword evidence="6" id="KW-1185">Reference proteome</keyword>
<evidence type="ECO:0000259" key="3">
    <source>
        <dbReference type="Pfam" id="PF00905"/>
    </source>
</evidence>
<name>A0A543IPC5_9ACTN</name>
<dbReference type="GO" id="GO:0071555">
    <property type="term" value="P:cell wall organization"/>
    <property type="evidence" value="ECO:0007669"/>
    <property type="project" value="TreeGrafter"/>
</dbReference>
<feature type="compositionally biased region" description="Acidic residues" evidence="1">
    <location>
        <begin position="43"/>
        <end position="63"/>
    </location>
</feature>
<organism evidence="5 6">
    <name type="scientific">Thermopolyspora flexuosa</name>
    <dbReference type="NCBI Taxonomy" id="103836"/>
    <lineage>
        <taxon>Bacteria</taxon>
        <taxon>Bacillati</taxon>
        <taxon>Actinomycetota</taxon>
        <taxon>Actinomycetes</taxon>
        <taxon>Streptosporangiales</taxon>
        <taxon>Streptosporangiaceae</taxon>
        <taxon>Thermopolyspora</taxon>
    </lineage>
</organism>
<keyword evidence="2" id="KW-0812">Transmembrane</keyword>
<dbReference type="PANTHER" id="PTHR30627">
    <property type="entry name" value="PEPTIDOGLYCAN D,D-TRANSPEPTIDASE"/>
    <property type="match status" value="1"/>
</dbReference>
<dbReference type="GO" id="GO:0008658">
    <property type="term" value="F:penicillin binding"/>
    <property type="evidence" value="ECO:0007669"/>
    <property type="project" value="InterPro"/>
</dbReference>
<evidence type="ECO:0000313" key="5">
    <source>
        <dbReference type="EMBL" id="TQM72434.1"/>
    </source>
</evidence>
<comment type="caution">
    <text evidence="5">The sequence shown here is derived from an EMBL/GenBank/DDBJ whole genome shotgun (WGS) entry which is preliminary data.</text>
</comment>
<proteinExistence type="predicted"/>
<accession>A0A543IPC5</accession>
<dbReference type="GO" id="GO:0046677">
    <property type="term" value="P:response to antibiotic"/>
    <property type="evidence" value="ECO:0007669"/>
    <property type="project" value="InterPro"/>
</dbReference>
<dbReference type="InterPro" id="IPR050515">
    <property type="entry name" value="Beta-lactam/transpept"/>
</dbReference>
<dbReference type="Pfam" id="PF00905">
    <property type="entry name" value="Transpeptidase"/>
    <property type="match status" value="1"/>
</dbReference>
<keyword evidence="2" id="KW-0472">Membrane</keyword>
<dbReference type="InterPro" id="IPR001460">
    <property type="entry name" value="PCN-bd_Tpept"/>
</dbReference>
<dbReference type="GO" id="GO:0071972">
    <property type="term" value="F:peptidoglycan L,D-transpeptidase activity"/>
    <property type="evidence" value="ECO:0007669"/>
    <property type="project" value="TreeGrafter"/>
</dbReference>
<feature type="transmembrane region" description="Helical" evidence="2">
    <location>
        <begin position="6"/>
        <end position="28"/>
    </location>
</feature>
<evidence type="ECO:0000256" key="2">
    <source>
        <dbReference type="SAM" id="Phobius"/>
    </source>
</evidence>
<dbReference type="OrthoDB" id="5241017at2"/>
<evidence type="ECO:0000256" key="1">
    <source>
        <dbReference type="SAM" id="MobiDB-lite"/>
    </source>
</evidence>
<evidence type="ECO:0000259" key="4">
    <source>
        <dbReference type="Pfam" id="PF05223"/>
    </source>
</evidence>